<evidence type="ECO:0000313" key="3">
    <source>
        <dbReference type="EMBL" id="ADB35530.1"/>
    </source>
</evidence>
<feature type="compositionally biased region" description="Low complexity" evidence="1">
    <location>
        <begin position="29"/>
        <end position="61"/>
    </location>
</feature>
<dbReference type="RefSeq" id="WP_012924082.1">
    <property type="nucleotide sequence ID" value="NC_013729.1"/>
</dbReference>
<dbReference type="HOGENOM" id="CLU_069096_0_0_11"/>
<reference evidence="4" key="1">
    <citation type="submission" date="2009-09" db="EMBL/GenBank/DDBJ databases">
        <title>The complete genome of Kribbella flavida DSM 17836.</title>
        <authorList>
            <consortium name="US DOE Joint Genome Institute (JGI-PGF)"/>
            <person name="Lucas S."/>
            <person name="Copeland A."/>
            <person name="Lapidus A."/>
            <person name="Glavina del Rio T."/>
            <person name="Dalin E."/>
            <person name="Tice H."/>
            <person name="Bruce D."/>
            <person name="Goodwin L."/>
            <person name="Pitluck S."/>
            <person name="Kyrpides N."/>
            <person name="Mavromatis K."/>
            <person name="Ivanova N."/>
            <person name="Saunders E."/>
            <person name="Brettin T."/>
            <person name="Detter J.C."/>
            <person name="Han C."/>
            <person name="Larimer F."/>
            <person name="Land M."/>
            <person name="Hauser L."/>
            <person name="Markowitz V."/>
            <person name="Cheng J.-F."/>
            <person name="Hugenholtz P."/>
            <person name="Woyke T."/>
            <person name="Wu D."/>
            <person name="Pukall R."/>
            <person name="Klenk H.-P."/>
            <person name="Eisen J.A."/>
        </authorList>
    </citation>
    <scope>NUCLEOTIDE SEQUENCE [LARGE SCALE GENOMIC DNA]</scope>
    <source>
        <strain evidence="4">DSM 17836 / JCM 10339 / NBRC 14399</strain>
    </source>
</reference>
<keyword evidence="4" id="KW-1185">Reference proteome</keyword>
<dbReference type="EMBL" id="CP001736">
    <property type="protein sequence ID" value="ADB35530.1"/>
    <property type="molecule type" value="Genomic_DNA"/>
</dbReference>
<keyword evidence="2" id="KW-0732">Signal</keyword>
<organism evidence="3 4">
    <name type="scientific">Kribbella flavida (strain DSM 17836 / JCM 10339 / NBRC 14399)</name>
    <dbReference type="NCBI Taxonomy" id="479435"/>
    <lineage>
        <taxon>Bacteria</taxon>
        <taxon>Bacillati</taxon>
        <taxon>Actinomycetota</taxon>
        <taxon>Actinomycetes</taxon>
        <taxon>Propionibacteriales</taxon>
        <taxon>Kribbellaceae</taxon>
        <taxon>Kribbella</taxon>
    </lineage>
</organism>
<sequence>MRKMVSVALGVALLGLATGCGNGDDAADDAPTSSATTTSVPTASAPASAPSAPASTPAGPVTGAQYQAQLAEADRRIAAEVRGLTGANSATNLQNAILSLSERLTTEATMLGALQVQPHVAAAHKTLQTRLRAAATALSAHDTVGTDAKCGGVVYTSQTVQRKLTADLTAAVTPLAKLGLRFGTSLPKVEPEPADQRPSNGDVLVRSGPRGSGRLQVKNGTAQDVAVAVVTDGKPPAKPHLLVYVQAKKTATISRIGGQYHLYAKSGTDWNPKRRQFSKDCSFLKFDQGFGRNEGWRVDLQPSALGNASTSDVAPF</sequence>
<dbReference type="eggNOG" id="ENOG5032V71">
    <property type="taxonomic scope" value="Bacteria"/>
</dbReference>
<proteinExistence type="predicted"/>
<dbReference type="OrthoDB" id="3680722at2"/>
<accession>D2PYG2</accession>
<dbReference type="Proteomes" id="UP000007967">
    <property type="component" value="Chromosome"/>
</dbReference>
<feature type="region of interest" description="Disordered" evidence="1">
    <location>
        <begin position="24"/>
        <end position="61"/>
    </location>
</feature>
<reference evidence="3 4" key="2">
    <citation type="journal article" date="2010" name="Stand. Genomic Sci.">
        <title>Complete genome sequence of Kribbella flavida type strain (IFO 14399).</title>
        <authorList>
            <person name="Pukall R."/>
            <person name="Lapidus A."/>
            <person name="Glavina Del Rio T."/>
            <person name="Copeland A."/>
            <person name="Tice H."/>
            <person name="Cheng J.-F."/>
            <person name="Lucas S."/>
            <person name="Chen F."/>
            <person name="Nolan M."/>
            <person name="LaButti K."/>
            <person name="Pati A."/>
            <person name="Ivanova N."/>
            <person name="Mavrommatis K."/>
            <person name="Mikhailova N."/>
            <person name="Pitluck S."/>
            <person name="Bruce D."/>
            <person name="Goodwin L."/>
            <person name="Land M."/>
            <person name="Hauser L."/>
            <person name="Chang Y.-J."/>
            <person name="Jeffries C.D."/>
            <person name="Chen A."/>
            <person name="Palaniappan K."/>
            <person name="Chain P."/>
            <person name="Rohde M."/>
            <person name="Goeker M."/>
            <person name="Bristow J."/>
            <person name="Eisen J.A."/>
            <person name="Markowitz V."/>
            <person name="Hugenholtz P."/>
            <person name="Kyrpides N.C."/>
            <person name="Klenk H.-P."/>
            <person name="Brettin T."/>
        </authorList>
    </citation>
    <scope>NUCLEOTIDE SEQUENCE [LARGE SCALE GENOMIC DNA]</scope>
    <source>
        <strain evidence="4">DSM 17836 / JCM 10339 / NBRC 14399</strain>
    </source>
</reference>
<feature type="chain" id="PRO_5039263719" description="Lipoprotein" evidence="2">
    <location>
        <begin position="24"/>
        <end position="316"/>
    </location>
</feature>
<evidence type="ECO:0000256" key="1">
    <source>
        <dbReference type="SAM" id="MobiDB-lite"/>
    </source>
</evidence>
<evidence type="ECO:0000256" key="2">
    <source>
        <dbReference type="SAM" id="SignalP"/>
    </source>
</evidence>
<protein>
    <recommendedName>
        <fullName evidence="5">Lipoprotein</fullName>
    </recommendedName>
</protein>
<dbReference type="AlphaFoldDB" id="D2PYG2"/>
<feature type="signal peptide" evidence="2">
    <location>
        <begin position="1"/>
        <end position="23"/>
    </location>
</feature>
<dbReference type="STRING" id="479435.Kfla_6533"/>
<gene>
    <name evidence="3" type="ordered locus">Kfla_6533</name>
</gene>
<feature type="region of interest" description="Disordered" evidence="1">
    <location>
        <begin position="186"/>
        <end position="214"/>
    </location>
</feature>
<dbReference type="PROSITE" id="PS51257">
    <property type="entry name" value="PROKAR_LIPOPROTEIN"/>
    <property type="match status" value="1"/>
</dbReference>
<name>D2PYG2_KRIFD</name>
<evidence type="ECO:0000313" key="4">
    <source>
        <dbReference type="Proteomes" id="UP000007967"/>
    </source>
</evidence>
<dbReference type="KEGG" id="kfl:Kfla_6533"/>
<evidence type="ECO:0008006" key="5">
    <source>
        <dbReference type="Google" id="ProtNLM"/>
    </source>
</evidence>